<dbReference type="PANTHER" id="PTHR12221:SF6">
    <property type="entry name" value="PESCADILLO HOMOLOG"/>
    <property type="match status" value="1"/>
</dbReference>
<dbReference type="InterPro" id="IPR001357">
    <property type="entry name" value="BRCT_dom"/>
</dbReference>
<evidence type="ECO:0000256" key="5">
    <source>
        <dbReference type="SAM" id="MobiDB-lite"/>
    </source>
</evidence>
<comment type="caution">
    <text evidence="7">The sequence shown here is derived from an EMBL/GenBank/DDBJ whole genome shotgun (WGS) entry which is preliminary data.</text>
</comment>
<dbReference type="SMART" id="SM00292">
    <property type="entry name" value="BRCT"/>
    <property type="match status" value="1"/>
</dbReference>
<dbReference type="AlphaFoldDB" id="A0A1Y1XY26"/>
<dbReference type="GO" id="GO:0030687">
    <property type="term" value="C:preribosome, large subunit precursor"/>
    <property type="evidence" value="ECO:0007669"/>
    <property type="project" value="UniProtKB-UniRule"/>
</dbReference>
<feature type="domain" description="BRCT" evidence="6">
    <location>
        <begin position="355"/>
        <end position="448"/>
    </location>
</feature>
<dbReference type="InterPro" id="IPR036420">
    <property type="entry name" value="BRCT_dom_sf"/>
</dbReference>
<keyword evidence="8" id="KW-1185">Reference proteome</keyword>
<proteinExistence type="inferred from homology"/>
<dbReference type="GO" id="GO:0003723">
    <property type="term" value="F:RNA binding"/>
    <property type="evidence" value="ECO:0007669"/>
    <property type="project" value="TreeGrafter"/>
</dbReference>
<keyword evidence="3 4" id="KW-0539">Nucleus</keyword>
<evidence type="ECO:0000313" key="7">
    <source>
        <dbReference type="EMBL" id="ORX90642.1"/>
    </source>
</evidence>
<evidence type="ECO:0000256" key="4">
    <source>
        <dbReference type="HAMAP-Rule" id="MF_03028"/>
    </source>
</evidence>
<evidence type="ECO:0000313" key="8">
    <source>
        <dbReference type="Proteomes" id="UP000193498"/>
    </source>
</evidence>
<dbReference type="Proteomes" id="UP000193498">
    <property type="component" value="Unassembled WGS sequence"/>
</dbReference>
<dbReference type="FunCoup" id="A0A1Y1XY26">
    <property type="interactions" value="1183"/>
</dbReference>
<feature type="compositionally biased region" description="Basic residues" evidence="5">
    <location>
        <begin position="570"/>
        <end position="586"/>
    </location>
</feature>
<feature type="compositionally biased region" description="Basic and acidic residues" evidence="5">
    <location>
        <begin position="587"/>
        <end position="606"/>
    </location>
</feature>
<reference evidence="7 8" key="1">
    <citation type="submission" date="2016-07" db="EMBL/GenBank/DDBJ databases">
        <title>Pervasive Adenine N6-methylation of Active Genes in Fungi.</title>
        <authorList>
            <consortium name="DOE Joint Genome Institute"/>
            <person name="Mondo S.J."/>
            <person name="Dannebaum R.O."/>
            <person name="Kuo R.C."/>
            <person name="Labutti K."/>
            <person name="Haridas S."/>
            <person name="Kuo A."/>
            <person name="Salamov A."/>
            <person name="Ahrendt S.R."/>
            <person name="Lipzen A."/>
            <person name="Sullivan W."/>
            <person name="Andreopoulos W.B."/>
            <person name="Clum A."/>
            <person name="Lindquist E."/>
            <person name="Daum C."/>
            <person name="Ramamoorthy G.K."/>
            <person name="Gryganskyi A."/>
            <person name="Culley D."/>
            <person name="Magnuson J.K."/>
            <person name="James T.Y."/>
            <person name="O'Malley M.A."/>
            <person name="Stajich J.E."/>
            <person name="Spatafora J.W."/>
            <person name="Visel A."/>
            <person name="Grigoriev I.V."/>
        </authorList>
    </citation>
    <scope>NUCLEOTIDE SEQUENCE [LARGE SCALE GENOMIC DNA]</scope>
    <source>
        <strain evidence="7 8">CBS 931.73</strain>
    </source>
</reference>
<dbReference type="Pfam" id="PF06732">
    <property type="entry name" value="Pescadillo_N"/>
    <property type="match status" value="1"/>
</dbReference>
<dbReference type="EMBL" id="MCFE01000370">
    <property type="protein sequence ID" value="ORX90642.1"/>
    <property type="molecule type" value="Genomic_DNA"/>
</dbReference>
<keyword evidence="2 4" id="KW-0698">rRNA processing</keyword>
<dbReference type="SUPFAM" id="SSF52113">
    <property type="entry name" value="BRCT domain"/>
    <property type="match status" value="1"/>
</dbReference>
<feature type="compositionally biased region" description="Basic residues" evidence="5">
    <location>
        <begin position="541"/>
        <end position="551"/>
    </location>
</feature>
<sequence>MAKIKQKGKSGAAVNYITRNQAIKKLQVTLADFRRLCILKGIYPREPKNKKKANKGSTAPATFYYTKDIQYLLHEPLIQKFRDHKIFVRKLGKALGKGQTSVVNNLQNNKPVYTLDHIVKERYPSFTDALRDLDDALCMVFLFANSPATDKVQQKSVQECRRLSAEFQHYVMQTRSLRKVFLSIKGIYYQCEIKGQTISWLVPYQFSQDVPTDVDFRVMNSFLEFYQTLIGFVNYKLYTDENLVYPPKLDQSKEDGAAGLDAYVLESTKAVDMDVSSEPQEVSEKSTQESVKKSEKRLGSLAAKIANIKDTSVSETRVEEGKEEDAMDEFPEELNQEGKVFSLSDVKAASNALNTLQSLFSNQVIYLSREVPKFSLEFVIKAFGGKVGWDASVSAGSPYNENDQRITVQICDRPTQGHMFLSRKYVQPQWIYDCVNAMKLLSVDQYAPGASLPPHLSPFVEYKEGDYVPEAAGFSGETEDINKEDVENEEESDDSEDEGEEDAENVEEQAPVTMTAEESEHQKELEAEAAGVAFSEYQQKQGKKSTKKAPKISKEKQEEAEAKELAKIMMPKKKRQLYNKIQHSKGKIADETNKLKRRKQELDAKAKKQKKAQ</sequence>
<dbReference type="OrthoDB" id="10264910at2759"/>
<feature type="compositionally biased region" description="Acidic residues" evidence="5">
    <location>
        <begin position="486"/>
        <end position="507"/>
    </location>
</feature>
<evidence type="ECO:0000256" key="1">
    <source>
        <dbReference type="ARBA" id="ARBA00022517"/>
    </source>
</evidence>
<name>A0A1Y1XY26_9FUNG</name>
<organism evidence="7 8">
    <name type="scientific">Basidiobolus meristosporus CBS 931.73</name>
    <dbReference type="NCBI Taxonomy" id="1314790"/>
    <lineage>
        <taxon>Eukaryota</taxon>
        <taxon>Fungi</taxon>
        <taxon>Fungi incertae sedis</taxon>
        <taxon>Zoopagomycota</taxon>
        <taxon>Entomophthoromycotina</taxon>
        <taxon>Basidiobolomycetes</taxon>
        <taxon>Basidiobolales</taxon>
        <taxon>Basidiobolaceae</taxon>
        <taxon>Basidiobolus</taxon>
    </lineage>
</organism>
<dbReference type="STRING" id="1314790.A0A1Y1XY26"/>
<evidence type="ECO:0000256" key="2">
    <source>
        <dbReference type="ARBA" id="ARBA00022552"/>
    </source>
</evidence>
<dbReference type="GO" id="GO:0043021">
    <property type="term" value="F:ribonucleoprotein complex binding"/>
    <property type="evidence" value="ECO:0007669"/>
    <property type="project" value="UniProtKB-UniRule"/>
</dbReference>
<dbReference type="InParanoid" id="A0A1Y1XY26"/>
<dbReference type="GO" id="GO:0000463">
    <property type="term" value="P:maturation of LSU-rRNA from tricistronic rRNA transcript (SSU-rRNA, 5.8S rRNA, LSU-rRNA)"/>
    <property type="evidence" value="ECO:0007669"/>
    <property type="project" value="UniProtKB-UniRule"/>
</dbReference>
<accession>A0A1Y1XY26</accession>
<evidence type="ECO:0000259" key="6">
    <source>
        <dbReference type="PROSITE" id="PS50172"/>
    </source>
</evidence>
<dbReference type="PROSITE" id="PS50172">
    <property type="entry name" value="BRCT"/>
    <property type="match status" value="1"/>
</dbReference>
<dbReference type="GO" id="GO:0000466">
    <property type="term" value="P:maturation of 5.8S rRNA from tricistronic rRNA transcript (SSU-rRNA, 5.8S rRNA, LSU-rRNA)"/>
    <property type="evidence" value="ECO:0007669"/>
    <property type="project" value="UniProtKB-UniRule"/>
</dbReference>
<dbReference type="FunFam" id="3.40.50.10190:FF:000002">
    <property type="entry name" value="Pescadillo homolog"/>
    <property type="match status" value="1"/>
</dbReference>
<dbReference type="CDD" id="cd17709">
    <property type="entry name" value="BRCT_pescadillo_like"/>
    <property type="match status" value="1"/>
</dbReference>
<dbReference type="PANTHER" id="PTHR12221">
    <property type="entry name" value="PESCADILLO - RELATED"/>
    <property type="match status" value="1"/>
</dbReference>
<dbReference type="Gene3D" id="3.40.50.10190">
    <property type="entry name" value="BRCT domain"/>
    <property type="match status" value="1"/>
</dbReference>
<comment type="subcellular location">
    <subcellularLocation>
        <location evidence="4">Nucleus</location>
        <location evidence="4">Nucleolus</location>
    </subcellularLocation>
    <subcellularLocation>
        <location evidence="4">Nucleus</location>
        <location evidence="4">Nucleoplasm</location>
    </subcellularLocation>
</comment>
<protein>
    <recommendedName>
        <fullName evidence="4">Pescadillo homolog</fullName>
    </recommendedName>
    <alternativeName>
        <fullName evidence="4">Nucleolar protein 7 homolog</fullName>
    </alternativeName>
</protein>
<dbReference type="InterPro" id="IPR010613">
    <property type="entry name" value="PES"/>
</dbReference>
<comment type="similarity">
    <text evidence="4">Belongs to the pescadillo family.</text>
</comment>
<dbReference type="GO" id="GO:0005654">
    <property type="term" value="C:nucleoplasm"/>
    <property type="evidence" value="ECO:0007669"/>
    <property type="project" value="UniProtKB-SubCell"/>
</dbReference>
<evidence type="ECO:0000256" key="3">
    <source>
        <dbReference type="ARBA" id="ARBA00023242"/>
    </source>
</evidence>
<dbReference type="GO" id="GO:0070545">
    <property type="term" value="C:PeBoW complex"/>
    <property type="evidence" value="ECO:0007669"/>
    <property type="project" value="TreeGrafter"/>
</dbReference>
<comment type="function">
    <text evidence="4">Component of the NOP7 complex, which is required for maturation of the 25S and 5.8S ribosomal RNAs and formation of the 60S ribosome.</text>
</comment>
<gene>
    <name evidence="4" type="primary">NOP7</name>
    <name evidence="7" type="ORF">K493DRAFT_317831</name>
</gene>
<feature type="region of interest" description="Disordered" evidence="5">
    <location>
        <begin position="470"/>
        <end position="613"/>
    </location>
</feature>
<comment type="subunit">
    <text evidence="4">Component of the NOP7 complex, composed of ERB1, NOP7 and YTM1. Within the NOP7 complex ERB1 appears to interact directly with NOP7 and YTM1. The NOP7 complex also associates with the 66S pre-ribosome.</text>
</comment>
<feature type="compositionally biased region" description="Basic and acidic residues" evidence="5">
    <location>
        <begin position="552"/>
        <end position="566"/>
    </location>
</feature>
<keyword evidence="1 4" id="KW-0690">Ribosome biogenesis</keyword>
<dbReference type="HAMAP" id="MF_03028">
    <property type="entry name" value="Pescadillo"/>
    <property type="match status" value="1"/>
</dbReference>